<proteinExistence type="predicted"/>
<feature type="compositionally biased region" description="Pro residues" evidence="1">
    <location>
        <begin position="111"/>
        <end position="121"/>
    </location>
</feature>
<evidence type="ECO:0000313" key="4">
    <source>
        <dbReference type="WBParaSite" id="ACRNAN_Path_1332.g5237.t2"/>
    </source>
</evidence>
<feature type="compositionally biased region" description="Low complexity" evidence="1">
    <location>
        <begin position="244"/>
        <end position="260"/>
    </location>
</feature>
<keyword evidence="3" id="KW-1185">Reference proteome</keyword>
<keyword evidence="2" id="KW-0812">Transmembrane</keyword>
<feature type="transmembrane region" description="Helical" evidence="2">
    <location>
        <begin position="205"/>
        <end position="229"/>
    </location>
</feature>
<name>A0A914BZ21_9BILA</name>
<protein>
    <submittedName>
        <fullName evidence="4">Uncharacterized protein</fullName>
    </submittedName>
</protein>
<evidence type="ECO:0000313" key="3">
    <source>
        <dbReference type="Proteomes" id="UP000887540"/>
    </source>
</evidence>
<accession>A0A914BZ21</accession>
<feature type="region of interest" description="Disordered" evidence="1">
    <location>
        <begin position="244"/>
        <end position="277"/>
    </location>
</feature>
<evidence type="ECO:0000256" key="2">
    <source>
        <dbReference type="SAM" id="Phobius"/>
    </source>
</evidence>
<feature type="region of interest" description="Disordered" evidence="1">
    <location>
        <begin position="53"/>
        <end position="122"/>
    </location>
</feature>
<sequence length="277" mass="29467">MENRDFDIKEETGIHNKVLFKRYITEKMEKKTYGKHGVDYTKAKDNNGFSLLEPAPSNSGSTAGMIPVRSMRLPPLPPSSTPLSAMKLPPIAPPLTNSSSNSTPPLQSSPIQPPERVPSPSAPQYERIVVKSGTITTEPPPPAGWKAPENLVETKSFTQSTTTKLTTYPVLTSTAAPLPAISEPAKKPSSSLQVNSRRKPSSYRVAFKCFFICLFLSIPIVIFIIMMALSGGFSPSNGSMSNLTNNTASTNTGSLSGGNSVPNTGSGTGTIPVQPSG</sequence>
<evidence type="ECO:0000256" key="1">
    <source>
        <dbReference type="SAM" id="MobiDB-lite"/>
    </source>
</evidence>
<organism evidence="3 4">
    <name type="scientific">Acrobeloides nanus</name>
    <dbReference type="NCBI Taxonomy" id="290746"/>
    <lineage>
        <taxon>Eukaryota</taxon>
        <taxon>Metazoa</taxon>
        <taxon>Ecdysozoa</taxon>
        <taxon>Nematoda</taxon>
        <taxon>Chromadorea</taxon>
        <taxon>Rhabditida</taxon>
        <taxon>Tylenchina</taxon>
        <taxon>Cephalobomorpha</taxon>
        <taxon>Cephaloboidea</taxon>
        <taxon>Cephalobidae</taxon>
        <taxon>Acrobeloides</taxon>
    </lineage>
</organism>
<feature type="compositionally biased region" description="Low complexity" evidence="1">
    <location>
        <begin position="94"/>
        <end position="110"/>
    </location>
</feature>
<reference evidence="4" key="1">
    <citation type="submission" date="2022-11" db="UniProtKB">
        <authorList>
            <consortium name="WormBaseParasite"/>
        </authorList>
    </citation>
    <scope>IDENTIFICATION</scope>
</reference>
<keyword evidence="2" id="KW-0472">Membrane</keyword>
<dbReference type="AlphaFoldDB" id="A0A914BZ21"/>
<keyword evidence="2" id="KW-1133">Transmembrane helix</keyword>
<feature type="compositionally biased region" description="Polar residues" evidence="1">
    <location>
        <begin position="261"/>
        <end position="277"/>
    </location>
</feature>
<dbReference type="Proteomes" id="UP000887540">
    <property type="component" value="Unplaced"/>
</dbReference>
<dbReference type="WBParaSite" id="ACRNAN_Path_1332.g5237.t2">
    <property type="protein sequence ID" value="ACRNAN_Path_1332.g5237.t2"/>
    <property type="gene ID" value="ACRNAN_Path_1332.g5237"/>
</dbReference>